<accession>A0A4S2N8K7</accession>
<dbReference type="AlphaFoldDB" id="A0A4S2N8K7"/>
<dbReference type="Gene3D" id="3.40.50.1820">
    <property type="entry name" value="alpha/beta hydrolase"/>
    <property type="match status" value="1"/>
</dbReference>
<dbReference type="InParanoid" id="A0A4S2N8K7"/>
<dbReference type="STRING" id="341454.A0A4S2N8K7"/>
<dbReference type="Proteomes" id="UP000298138">
    <property type="component" value="Unassembled WGS sequence"/>
</dbReference>
<dbReference type="PANTHER" id="PTHR12277">
    <property type="entry name" value="ALPHA/BETA HYDROLASE DOMAIN-CONTAINING PROTEIN"/>
    <property type="match status" value="1"/>
</dbReference>
<protein>
    <recommendedName>
        <fullName evidence="3">Alpha/beta-hydrolase</fullName>
    </recommendedName>
</protein>
<keyword evidence="2" id="KW-1185">Reference proteome</keyword>
<gene>
    <name evidence="1" type="ORF">EX30DRAFT_30212</name>
</gene>
<proteinExistence type="predicted"/>
<evidence type="ECO:0000313" key="2">
    <source>
        <dbReference type="Proteomes" id="UP000298138"/>
    </source>
</evidence>
<dbReference type="EMBL" id="ML220112">
    <property type="protein sequence ID" value="TGZ85677.1"/>
    <property type="molecule type" value="Genomic_DNA"/>
</dbReference>
<sequence>MSAFAAFTKRTITALGFTGTSNSSKPYDKILTHQRVTRPGSFEYVTIVNHNPTTPTKHTIYALQGRERGLDARGVGQWEELAVKYNVHVVLHNYPGYGGDYVAKPRVKCDEVTLKEDCVELLEVLKAEPWFKGTEVIVLGNSIGTGPAMWMASENSHSNLGISKLVLISAYTNLGDFLFRPIALLLRRFFPIADIEPFPTLHLASQLRDIHVLTVHGDQDTTIPFSHFEAINNALEANTNISVYAPDC</sequence>
<reference evidence="1 2" key="1">
    <citation type="submission" date="2019-04" db="EMBL/GenBank/DDBJ databases">
        <title>Comparative genomics and transcriptomics to analyze fruiting body development in filamentous ascomycetes.</title>
        <authorList>
            <consortium name="DOE Joint Genome Institute"/>
            <person name="Lutkenhaus R."/>
            <person name="Traeger S."/>
            <person name="Breuer J."/>
            <person name="Kuo A."/>
            <person name="Lipzen A."/>
            <person name="Pangilinan J."/>
            <person name="Dilworth D."/>
            <person name="Sandor L."/>
            <person name="Poggeler S."/>
            <person name="Barry K."/>
            <person name="Grigoriev I.V."/>
            <person name="Nowrousian M."/>
        </authorList>
    </citation>
    <scope>NUCLEOTIDE SEQUENCE [LARGE SCALE GENOMIC DNA]</scope>
    <source>
        <strain evidence="1 2">CBS 389.68</strain>
    </source>
</reference>
<dbReference type="SUPFAM" id="SSF53474">
    <property type="entry name" value="alpha/beta-Hydrolases"/>
    <property type="match status" value="1"/>
</dbReference>
<dbReference type="OrthoDB" id="19653at2759"/>
<name>A0A4S2N8K7_9PEZI</name>
<organism evidence="1 2">
    <name type="scientific">Ascodesmis nigricans</name>
    <dbReference type="NCBI Taxonomy" id="341454"/>
    <lineage>
        <taxon>Eukaryota</taxon>
        <taxon>Fungi</taxon>
        <taxon>Dikarya</taxon>
        <taxon>Ascomycota</taxon>
        <taxon>Pezizomycotina</taxon>
        <taxon>Pezizomycetes</taxon>
        <taxon>Pezizales</taxon>
        <taxon>Ascodesmidaceae</taxon>
        <taxon>Ascodesmis</taxon>
    </lineage>
</organism>
<dbReference type="InterPro" id="IPR029058">
    <property type="entry name" value="AB_hydrolase_fold"/>
</dbReference>
<evidence type="ECO:0000313" key="1">
    <source>
        <dbReference type="EMBL" id="TGZ85677.1"/>
    </source>
</evidence>
<evidence type="ECO:0008006" key="3">
    <source>
        <dbReference type="Google" id="ProtNLM"/>
    </source>
</evidence>